<reference evidence="2" key="1">
    <citation type="submission" date="2016-10" db="EMBL/GenBank/DDBJ databases">
        <authorList>
            <person name="Varghese N."/>
            <person name="Submissions S."/>
        </authorList>
    </citation>
    <scope>NUCLEOTIDE SEQUENCE [LARGE SCALE GENOMIC DNA]</scope>
    <source>
        <strain evidence="2">GAS369</strain>
    </source>
</reference>
<proteinExistence type="predicted"/>
<keyword evidence="2" id="KW-1185">Reference proteome</keyword>
<dbReference type="AlphaFoldDB" id="A0A1H1UX55"/>
<dbReference type="Proteomes" id="UP000243904">
    <property type="component" value="Chromosome I"/>
</dbReference>
<protein>
    <submittedName>
        <fullName evidence="1">Uncharacterized protein</fullName>
    </submittedName>
</protein>
<name>A0A1H1UX55_9BRAD</name>
<sequence length="70" mass="7398">MSDSAAPNPQADADRLEAAADQAIAACGGDVRDALKALIVANEYLESEVCELMQAVSHAYARGRFKPYNG</sequence>
<organism evidence="1 2">
    <name type="scientific">Bradyrhizobium canariense</name>
    <dbReference type="NCBI Taxonomy" id="255045"/>
    <lineage>
        <taxon>Bacteria</taxon>
        <taxon>Pseudomonadati</taxon>
        <taxon>Pseudomonadota</taxon>
        <taxon>Alphaproteobacteria</taxon>
        <taxon>Hyphomicrobiales</taxon>
        <taxon>Nitrobacteraceae</taxon>
        <taxon>Bradyrhizobium</taxon>
    </lineage>
</organism>
<dbReference type="EMBL" id="LT629750">
    <property type="protein sequence ID" value="SDS77178.1"/>
    <property type="molecule type" value="Genomic_DNA"/>
</dbReference>
<evidence type="ECO:0000313" key="2">
    <source>
        <dbReference type="Proteomes" id="UP000243904"/>
    </source>
</evidence>
<accession>A0A1H1UX55</accession>
<gene>
    <name evidence="1" type="ORF">SAMN05444158_3147</name>
</gene>
<dbReference type="RefSeq" id="WP_146687902.1">
    <property type="nucleotide sequence ID" value="NZ_LT629750.1"/>
</dbReference>
<evidence type="ECO:0000313" key="1">
    <source>
        <dbReference type="EMBL" id="SDS77178.1"/>
    </source>
</evidence>